<comment type="caution">
    <text evidence="2">The sequence shown here is derived from an EMBL/GenBank/DDBJ whole genome shotgun (WGS) entry which is preliminary data.</text>
</comment>
<name>A0A9X1FTE9_9RHOB</name>
<evidence type="ECO:0000313" key="2">
    <source>
        <dbReference type="EMBL" id="MBW4707465.1"/>
    </source>
</evidence>
<dbReference type="AlphaFoldDB" id="A0A9X1FTE9"/>
<dbReference type="EMBL" id="JAHXDN010000002">
    <property type="protein sequence ID" value="MBW4707465.1"/>
    <property type="molecule type" value="Genomic_DNA"/>
</dbReference>
<keyword evidence="3" id="KW-1185">Reference proteome</keyword>
<dbReference type="Proteomes" id="UP001138661">
    <property type="component" value="Unassembled WGS sequence"/>
</dbReference>
<dbReference type="Pfam" id="PF09313">
    <property type="entry name" value="TehB-like"/>
    <property type="match status" value="1"/>
</dbReference>
<feature type="domain" description="TehB/YeaR-like" evidence="1">
    <location>
        <begin position="15"/>
        <end position="86"/>
    </location>
</feature>
<accession>A0A9X1FTE9</accession>
<proteinExistence type="predicted"/>
<reference evidence="2" key="1">
    <citation type="submission" date="2021-07" db="EMBL/GenBank/DDBJ databases">
        <title>Roseobacter insulae sp. nov., isolated from a tidal flat.</title>
        <authorList>
            <person name="Park S."/>
            <person name="Yoon J.-H."/>
        </authorList>
    </citation>
    <scope>NUCLEOTIDE SEQUENCE</scope>
    <source>
        <strain evidence="2">YSTF-M11</strain>
    </source>
</reference>
<evidence type="ECO:0000313" key="3">
    <source>
        <dbReference type="Proteomes" id="UP001138661"/>
    </source>
</evidence>
<evidence type="ECO:0000259" key="1">
    <source>
        <dbReference type="Pfam" id="PF09313"/>
    </source>
</evidence>
<gene>
    <name evidence="2" type="ORF">KX928_06665</name>
</gene>
<sequence length="97" mass="10870">MTASPPDNLRKYAETRIFTKETIPGVLLKSHRTNPESWGQIVILSGALLYIRAHQLPQRIVPGAPGTIVPNELHRVETAGAVTFRVDFYRAYREAAK</sequence>
<dbReference type="RefSeq" id="WP_219500350.1">
    <property type="nucleotide sequence ID" value="NZ_JAHXDN010000002.1"/>
</dbReference>
<dbReference type="InterPro" id="IPR015392">
    <property type="entry name" value="TehB/YeaR-like_dom"/>
</dbReference>
<protein>
    <submittedName>
        <fullName evidence="2">DUF1971 domain-containing protein</fullName>
    </submittedName>
</protein>
<organism evidence="2 3">
    <name type="scientific">Roseobacter insulae</name>
    <dbReference type="NCBI Taxonomy" id="2859783"/>
    <lineage>
        <taxon>Bacteria</taxon>
        <taxon>Pseudomonadati</taxon>
        <taxon>Pseudomonadota</taxon>
        <taxon>Alphaproteobacteria</taxon>
        <taxon>Rhodobacterales</taxon>
        <taxon>Roseobacteraceae</taxon>
        <taxon>Roseobacter</taxon>
    </lineage>
</organism>